<comment type="caution">
    <text evidence="3">The sequence shown here is derived from an EMBL/GenBank/DDBJ whole genome shotgun (WGS) entry which is preliminary data.</text>
</comment>
<dbReference type="PROSITE" id="PS50980">
    <property type="entry name" value="COA_CT_NTER"/>
    <property type="match status" value="1"/>
</dbReference>
<dbReference type="Gene3D" id="3.90.226.10">
    <property type="entry name" value="2-enoyl-CoA Hydratase, Chain A, domain 1"/>
    <property type="match status" value="2"/>
</dbReference>
<evidence type="ECO:0000313" key="3">
    <source>
        <dbReference type="EMBL" id="RHJ84100.1"/>
    </source>
</evidence>
<proteinExistence type="predicted"/>
<dbReference type="InterPro" id="IPR034733">
    <property type="entry name" value="AcCoA_carboxyl_beta"/>
</dbReference>
<dbReference type="PANTHER" id="PTHR43842">
    <property type="entry name" value="PROPIONYL-COA CARBOXYLASE BETA CHAIN"/>
    <property type="match status" value="1"/>
</dbReference>
<sequence length="425" mass="46336">MIAKFKNGGQKMIVTERNSTTKALRRIRQILDSGSFMEIGEHITARLTDFYTPEKVEASDGVITGYGTIGGHLVYVFSQDGEVMGGSFGEMHGRKINRLYRLAIKAKAPVIGFLDSSGLRVEEGLDSLDVFGQLYALEAEASRQILQIMAICGNCSGGMTVVADMADIVLSDSEHLSDQIRTLIDLLPANASQYPEQGPCSDDLNRQLSGLEKKRGDGREILRALSDMNFFFELKQSCGRDMIIGFMRLNGTAVGGIATQAIDSGGKISPEGFEKAAAFIDLCGKLHIPLLTVTDAKRFEGSQQAGRLVKALTAASVPKINLIAGEILGSGYSILNSKGVGADYVFMWDCGAVSLIDPLQAAEILYPQAELEFLQKRAEDYRKTHCSPMALARHGYVDKIIKPEDSRKFILGAFETFANAREVRQ</sequence>
<evidence type="ECO:0000313" key="4">
    <source>
        <dbReference type="Proteomes" id="UP000284841"/>
    </source>
</evidence>
<dbReference type="AlphaFoldDB" id="A0A415DV80"/>
<feature type="domain" description="CoA carboxyltransferase N-terminal" evidence="1">
    <location>
        <begin position="1"/>
        <end position="169"/>
    </location>
</feature>
<dbReference type="Pfam" id="PF01039">
    <property type="entry name" value="Carboxyl_trans"/>
    <property type="match status" value="1"/>
</dbReference>
<feature type="domain" description="CoA carboxyltransferase C-terminal" evidence="2">
    <location>
        <begin position="203"/>
        <end position="425"/>
    </location>
</feature>
<dbReference type="RefSeq" id="WP_118336602.1">
    <property type="nucleotide sequence ID" value="NZ_AP025568.1"/>
</dbReference>
<dbReference type="InterPro" id="IPR011762">
    <property type="entry name" value="COA_CT_N"/>
</dbReference>
<dbReference type="GO" id="GO:0004658">
    <property type="term" value="F:propionyl-CoA carboxylase activity"/>
    <property type="evidence" value="ECO:0007669"/>
    <property type="project" value="TreeGrafter"/>
</dbReference>
<dbReference type="InterPro" id="IPR011763">
    <property type="entry name" value="COA_CT_C"/>
</dbReference>
<dbReference type="STRING" id="1776384.GCA_900086585_00478"/>
<dbReference type="SUPFAM" id="SSF52096">
    <property type="entry name" value="ClpP/crotonase"/>
    <property type="match status" value="2"/>
</dbReference>
<dbReference type="InterPro" id="IPR051047">
    <property type="entry name" value="AccD/PCCB"/>
</dbReference>
<dbReference type="PANTHER" id="PTHR43842:SF2">
    <property type="entry name" value="PROPIONYL-COA CARBOXYLASE BETA CHAIN, MITOCHONDRIAL"/>
    <property type="match status" value="1"/>
</dbReference>
<name>A0A415DV80_9FIRM</name>
<accession>A0A415DV80</accession>
<evidence type="ECO:0000259" key="2">
    <source>
        <dbReference type="PROSITE" id="PS50989"/>
    </source>
</evidence>
<reference evidence="3 4" key="1">
    <citation type="submission" date="2018-08" db="EMBL/GenBank/DDBJ databases">
        <title>A genome reference for cultivated species of the human gut microbiota.</title>
        <authorList>
            <person name="Zou Y."/>
            <person name="Xue W."/>
            <person name="Luo G."/>
        </authorList>
    </citation>
    <scope>NUCLEOTIDE SEQUENCE [LARGE SCALE GENOMIC DNA]</scope>
    <source>
        <strain evidence="3 4">AM07-24</strain>
    </source>
</reference>
<dbReference type="PROSITE" id="PS50989">
    <property type="entry name" value="COA_CT_CTER"/>
    <property type="match status" value="1"/>
</dbReference>
<protein>
    <recommendedName>
        <fullName evidence="5">Carboxyl transferase</fullName>
    </recommendedName>
</protein>
<dbReference type="OrthoDB" id="9803706at2"/>
<organism evidence="3 4">
    <name type="scientific">Emergencia timonensis</name>
    <dbReference type="NCBI Taxonomy" id="1776384"/>
    <lineage>
        <taxon>Bacteria</taxon>
        <taxon>Bacillati</taxon>
        <taxon>Bacillota</taxon>
        <taxon>Clostridia</taxon>
        <taxon>Peptostreptococcales</taxon>
        <taxon>Anaerovoracaceae</taxon>
        <taxon>Emergencia</taxon>
    </lineage>
</organism>
<dbReference type="Proteomes" id="UP000284841">
    <property type="component" value="Unassembled WGS sequence"/>
</dbReference>
<gene>
    <name evidence="3" type="ORF">DW099_18040</name>
</gene>
<dbReference type="EMBL" id="QRMS01000007">
    <property type="protein sequence ID" value="RHJ84100.1"/>
    <property type="molecule type" value="Genomic_DNA"/>
</dbReference>
<evidence type="ECO:0000259" key="1">
    <source>
        <dbReference type="PROSITE" id="PS50980"/>
    </source>
</evidence>
<dbReference type="InterPro" id="IPR029045">
    <property type="entry name" value="ClpP/crotonase-like_dom_sf"/>
</dbReference>
<evidence type="ECO:0008006" key="5">
    <source>
        <dbReference type="Google" id="ProtNLM"/>
    </source>
</evidence>
<keyword evidence="4" id="KW-1185">Reference proteome</keyword>